<protein>
    <submittedName>
        <fullName evidence="1">Uncharacterized protein</fullName>
    </submittedName>
</protein>
<evidence type="ECO:0000313" key="2">
    <source>
        <dbReference type="Proteomes" id="UP000499080"/>
    </source>
</evidence>
<keyword evidence="2" id="KW-1185">Reference proteome</keyword>
<dbReference type="AlphaFoldDB" id="A0A4Y2DUH9"/>
<dbReference type="Proteomes" id="UP000499080">
    <property type="component" value="Unassembled WGS sequence"/>
</dbReference>
<name>A0A4Y2DUH9_ARAVE</name>
<dbReference type="EMBL" id="BGPR01000444">
    <property type="protein sequence ID" value="GBM20543.1"/>
    <property type="molecule type" value="Genomic_DNA"/>
</dbReference>
<organism evidence="1 2">
    <name type="scientific">Araneus ventricosus</name>
    <name type="common">Orbweaver spider</name>
    <name type="synonym">Epeira ventricosa</name>
    <dbReference type="NCBI Taxonomy" id="182803"/>
    <lineage>
        <taxon>Eukaryota</taxon>
        <taxon>Metazoa</taxon>
        <taxon>Ecdysozoa</taxon>
        <taxon>Arthropoda</taxon>
        <taxon>Chelicerata</taxon>
        <taxon>Arachnida</taxon>
        <taxon>Araneae</taxon>
        <taxon>Araneomorphae</taxon>
        <taxon>Entelegynae</taxon>
        <taxon>Araneoidea</taxon>
        <taxon>Araneidae</taxon>
        <taxon>Araneus</taxon>
    </lineage>
</organism>
<evidence type="ECO:0000313" key="1">
    <source>
        <dbReference type="EMBL" id="GBM20543.1"/>
    </source>
</evidence>
<reference evidence="1 2" key="1">
    <citation type="journal article" date="2019" name="Sci. Rep.">
        <title>Orb-weaving spider Araneus ventricosus genome elucidates the spidroin gene catalogue.</title>
        <authorList>
            <person name="Kono N."/>
            <person name="Nakamura H."/>
            <person name="Ohtoshi R."/>
            <person name="Moran D.A.P."/>
            <person name="Shinohara A."/>
            <person name="Yoshida Y."/>
            <person name="Fujiwara M."/>
            <person name="Mori M."/>
            <person name="Tomita M."/>
            <person name="Arakawa K."/>
        </authorList>
    </citation>
    <scope>NUCLEOTIDE SEQUENCE [LARGE SCALE GENOMIC DNA]</scope>
</reference>
<accession>A0A4Y2DUH9</accession>
<sequence length="168" mass="19010">MCYRWNEQCEWFQKQARVSDLFTQKLATFFKNDKNRKDKGLKNFVIGRLRCSESLLYRGSFKTHTHITHRQGRNLVSLPDCQLPSSVPTGRDGLSAVPGTKVSDTTAYHYQRVPDTAKPGINPTLTTTEYDNATRSPNESQCAVCACRSPTKSVRGKSVHPPKCTRTR</sequence>
<comment type="caution">
    <text evidence="1">The sequence shown here is derived from an EMBL/GenBank/DDBJ whole genome shotgun (WGS) entry which is preliminary data.</text>
</comment>
<gene>
    <name evidence="1" type="ORF">AVEN_261674_1</name>
</gene>
<proteinExistence type="predicted"/>